<dbReference type="EMBL" id="MAEM01000308">
    <property type="protein sequence ID" value="OBS01228.1"/>
    <property type="molecule type" value="Genomic_DNA"/>
</dbReference>
<dbReference type="EMBL" id="LQOY01000219">
    <property type="protein sequence ID" value="ORV71587.1"/>
    <property type="molecule type" value="Genomic_DNA"/>
</dbReference>
<protein>
    <submittedName>
        <fullName evidence="1">Uncharacterized protein</fullName>
    </submittedName>
</protein>
<accession>A0A1A6BFY2</accession>
<dbReference type="Proteomes" id="UP000093757">
    <property type="component" value="Unassembled WGS sequence"/>
</dbReference>
<gene>
    <name evidence="1" type="ORF">A9W98_21130</name>
    <name evidence="2" type="ORF">AWC08_04520</name>
</gene>
<dbReference type="AlphaFoldDB" id="A0A1A6BFY2"/>
<evidence type="ECO:0000313" key="4">
    <source>
        <dbReference type="Proteomes" id="UP000193928"/>
    </source>
</evidence>
<comment type="caution">
    <text evidence="1">The sequence shown here is derived from an EMBL/GenBank/DDBJ whole genome shotgun (WGS) entry which is preliminary data.</text>
</comment>
<evidence type="ECO:0000313" key="2">
    <source>
        <dbReference type="EMBL" id="ORV71587.1"/>
    </source>
</evidence>
<sequence>MCPAPLSITTTFFTGIIKVSGPVLRLQYGPTEVLLAGKVWSVTRVVVVIAATHEDEPRLEL</sequence>
<evidence type="ECO:0000313" key="1">
    <source>
        <dbReference type="EMBL" id="OBS01228.1"/>
    </source>
</evidence>
<reference evidence="1 3" key="2">
    <citation type="submission" date="2016-06" db="EMBL/GenBank/DDBJ databases">
        <authorList>
            <person name="Kjaerup R.B."/>
            <person name="Dalgaard T.S."/>
            <person name="Juul-Madsen H.R."/>
        </authorList>
    </citation>
    <scope>NUCLEOTIDE SEQUENCE [LARGE SCALE GENOMIC DNA]</scope>
    <source>
        <strain evidence="1 3">1245752.6</strain>
    </source>
</reference>
<reference evidence="2 4" key="1">
    <citation type="submission" date="2016-01" db="EMBL/GenBank/DDBJ databases">
        <title>The new phylogeny of the genus Mycobacterium.</title>
        <authorList>
            <person name="Tarcisio F."/>
            <person name="Conor M."/>
            <person name="Antonella G."/>
            <person name="Elisabetta G."/>
            <person name="Giulia F.S."/>
            <person name="Sara T."/>
            <person name="Anna F."/>
            <person name="Clotilde B."/>
            <person name="Roberto B."/>
            <person name="Veronica D.S."/>
            <person name="Fabio R."/>
            <person name="Monica P."/>
            <person name="Olivier J."/>
            <person name="Enrico T."/>
            <person name="Nicola S."/>
        </authorList>
    </citation>
    <scope>NUCLEOTIDE SEQUENCE [LARGE SCALE GENOMIC DNA]</scope>
    <source>
        <strain evidence="2 4">DSM 44160</strain>
    </source>
</reference>
<organism evidence="1 3">
    <name type="scientific">Mycobacterium gordonae</name>
    <dbReference type="NCBI Taxonomy" id="1778"/>
    <lineage>
        <taxon>Bacteria</taxon>
        <taxon>Bacillati</taxon>
        <taxon>Actinomycetota</taxon>
        <taxon>Actinomycetes</taxon>
        <taxon>Mycobacteriales</taxon>
        <taxon>Mycobacteriaceae</taxon>
        <taxon>Mycobacterium</taxon>
    </lineage>
</organism>
<dbReference type="Proteomes" id="UP000193928">
    <property type="component" value="Unassembled WGS sequence"/>
</dbReference>
<evidence type="ECO:0000313" key="3">
    <source>
        <dbReference type="Proteomes" id="UP000093757"/>
    </source>
</evidence>
<name>A0A1A6BFY2_MYCGO</name>
<proteinExistence type="predicted"/>
<keyword evidence="4" id="KW-1185">Reference proteome</keyword>